<name>A0A8K0MF11_9ROSA</name>
<dbReference type="EMBL" id="VOIH02000006">
    <property type="protein sequence ID" value="KAF3443645.1"/>
    <property type="molecule type" value="Genomic_DNA"/>
</dbReference>
<reference evidence="2" key="1">
    <citation type="submission" date="2020-03" db="EMBL/GenBank/DDBJ databases">
        <title>A high-quality chromosome-level genome assembly of a woody plant with both climbing and erect habits, Rhamnella rubrinervis.</title>
        <authorList>
            <person name="Lu Z."/>
            <person name="Yang Y."/>
            <person name="Zhu X."/>
            <person name="Sun Y."/>
        </authorList>
    </citation>
    <scope>NUCLEOTIDE SEQUENCE</scope>
    <source>
        <strain evidence="2">BYM</strain>
        <tissue evidence="2">Leaf</tissue>
    </source>
</reference>
<feature type="region of interest" description="Disordered" evidence="1">
    <location>
        <begin position="1"/>
        <end position="57"/>
    </location>
</feature>
<protein>
    <submittedName>
        <fullName evidence="2">Uncharacterized protein</fullName>
    </submittedName>
</protein>
<sequence length="416" mass="47206">MSQLTTSMTKLEPKTSGKLPSQPVNPREETKAMTLRSGREVEMPKKDAKVESKKPQFEEEVEVQPPLEVNNMTFLADFYILHMEDDYSPESSPIILGRPFLKTAKTKIDVYNGTLSMEFYGELIKFDIIKDIRACQAPAVAPDLALVLEPVISRVTVVKTNEPQAPDFTLTYHSRLSGSSEAVLELEIVFEFVHGGINDIVCTFDLPTLLWVLYYVDGFFVFVGNNCGALSNCWFLNLVNYELNMEVRTSWRSGWYIFLSPSFTSSLGSRTLLFERECSMIRSIVRSKRRAKSLCYPLFLSKVFAFCGADVIGEDITVSGPTDVLTEANLYWMGYVWVRGVWCNLVRYPLHEGEIADSHIAPIVNADDKEEHSECIEDICTSLATRQDVMKTRLQHQDEQLQQIRALLEHFPPPPS</sequence>
<comment type="caution">
    <text evidence="2">The sequence shown here is derived from an EMBL/GenBank/DDBJ whole genome shotgun (WGS) entry which is preliminary data.</text>
</comment>
<dbReference type="Gene3D" id="2.40.70.10">
    <property type="entry name" value="Acid Proteases"/>
    <property type="match status" value="1"/>
</dbReference>
<proteinExistence type="predicted"/>
<dbReference type="AlphaFoldDB" id="A0A8K0MF11"/>
<gene>
    <name evidence="2" type="ORF">FNV43_RR13335</name>
</gene>
<evidence type="ECO:0000256" key="1">
    <source>
        <dbReference type="SAM" id="MobiDB-lite"/>
    </source>
</evidence>
<dbReference type="InterPro" id="IPR021109">
    <property type="entry name" value="Peptidase_aspartic_dom_sf"/>
</dbReference>
<feature type="compositionally biased region" description="Basic and acidic residues" evidence="1">
    <location>
        <begin position="26"/>
        <end position="57"/>
    </location>
</feature>
<dbReference type="PANTHER" id="PTHR33067">
    <property type="entry name" value="RNA-DIRECTED DNA POLYMERASE-RELATED"/>
    <property type="match status" value="1"/>
</dbReference>
<organism evidence="2 3">
    <name type="scientific">Rhamnella rubrinervis</name>
    <dbReference type="NCBI Taxonomy" id="2594499"/>
    <lineage>
        <taxon>Eukaryota</taxon>
        <taxon>Viridiplantae</taxon>
        <taxon>Streptophyta</taxon>
        <taxon>Embryophyta</taxon>
        <taxon>Tracheophyta</taxon>
        <taxon>Spermatophyta</taxon>
        <taxon>Magnoliopsida</taxon>
        <taxon>eudicotyledons</taxon>
        <taxon>Gunneridae</taxon>
        <taxon>Pentapetalae</taxon>
        <taxon>rosids</taxon>
        <taxon>fabids</taxon>
        <taxon>Rosales</taxon>
        <taxon>Rhamnaceae</taxon>
        <taxon>rhamnoid group</taxon>
        <taxon>Rhamneae</taxon>
        <taxon>Rhamnella</taxon>
    </lineage>
</organism>
<evidence type="ECO:0000313" key="2">
    <source>
        <dbReference type="EMBL" id="KAF3443645.1"/>
    </source>
</evidence>
<dbReference type="PANTHER" id="PTHR33067:SF15">
    <property type="entry name" value="RNA-DIRECTED DNA POLYMERASE"/>
    <property type="match status" value="1"/>
</dbReference>
<accession>A0A8K0MF11</accession>
<evidence type="ECO:0000313" key="3">
    <source>
        <dbReference type="Proteomes" id="UP000796880"/>
    </source>
</evidence>
<dbReference type="Proteomes" id="UP000796880">
    <property type="component" value="Unassembled WGS sequence"/>
</dbReference>
<keyword evidence="3" id="KW-1185">Reference proteome</keyword>
<dbReference type="OrthoDB" id="1166419at2759"/>